<evidence type="ECO:0000256" key="3">
    <source>
        <dbReference type="ARBA" id="ARBA00022679"/>
    </source>
</evidence>
<dbReference type="NCBIfam" id="TIGR00016">
    <property type="entry name" value="ackA"/>
    <property type="match status" value="1"/>
</dbReference>
<evidence type="ECO:0000256" key="1">
    <source>
        <dbReference type="ARBA" id="ARBA00008748"/>
    </source>
</evidence>
<dbReference type="Gene3D" id="3.30.420.40">
    <property type="match status" value="2"/>
</dbReference>
<evidence type="ECO:0000256" key="7">
    <source>
        <dbReference type="ARBA" id="ARBA00022840"/>
    </source>
</evidence>
<feature type="binding site" evidence="9">
    <location>
        <position position="15"/>
    </location>
    <ligand>
        <name>ATP</name>
        <dbReference type="ChEBI" id="CHEBI:30616"/>
    </ligand>
</feature>
<keyword evidence="3 9" id="KW-0808">Transferase</keyword>
<dbReference type="PROSITE" id="PS01075">
    <property type="entry name" value="ACETATE_KINASE_1"/>
    <property type="match status" value="1"/>
</dbReference>
<comment type="similarity">
    <text evidence="1 9 10">Belongs to the acetokinase family.</text>
</comment>
<evidence type="ECO:0000256" key="9">
    <source>
        <dbReference type="HAMAP-Rule" id="MF_00020"/>
    </source>
</evidence>
<protein>
    <recommendedName>
        <fullName evidence="9">Acetate kinase</fullName>
        <ecNumber evidence="9">2.7.2.1</ecNumber>
    </recommendedName>
    <alternativeName>
        <fullName evidence="9">Acetokinase</fullName>
    </alternativeName>
</protein>
<organism evidence="11 12">
    <name type="scientific">Roseovarius gahaiensis</name>
    <dbReference type="NCBI Taxonomy" id="2716691"/>
    <lineage>
        <taxon>Bacteria</taxon>
        <taxon>Pseudomonadati</taxon>
        <taxon>Pseudomonadota</taxon>
        <taxon>Alphaproteobacteria</taxon>
        <taxon>Rhodobacterales</taxon>
        <taxon>Roseobacteraceae</taxon>
        <taxon>Roseovarius</taxon>
    </lineage>
</organism>
<keyword evidence="6 9" id="KW-0418">Kinase</keyword>
<feature type="active site" description="Proton donor/acceptor" evidence="9">
    <location>
        <position position="143"/>
    </location>
</feature>
<dbReference type="PANTHER" id="PTHR21060">
    <property type="entry name" value="ACETATE KINASE"/>
    <property type="match status" value="1"/>
</dbReference>
<keyword evidence="12" id="KW-1185">Reference proteome</keyword>
<feature type="binding site" evidence="9">
    <location>
        <begin position="276"/>
        <end position="278"/>
    </location>
    <ligand>
        <name>ATP</name>
        <dbReference type="ChEBI" id="CHEBI:30616"/>
    </ligand>
</feature>
<comment type="cofactor">
    <cofactor evidence="9">
        <name>Mg(2+)</name>
        <dbReference type="ChEBI" id="CHEBI:18420"/>
    </cofactor>
    <cofactor evidence="9">
        <name>Mn(2+)</name>
        <dbReference type="ChEBI" id="CHEBI:29035"/>
    </cofactor>
    <text evidence="9">Mg(2+). Can also accept Mn(2+).</text>
</comment>
<comment type="subcellular location">
    <subcellularLocation>
        <location evidence="9">Cytoplasm</location>
    </subcellularLocation>
</comment>
<dbReference type="HAMAP" id="MF_00020">
    <property type="entry name" value="Acetate_kinase"/>
    <property type="match status" value="1"/>
</dbReference>
<dbReference type="InterPro" id="IPR000890">
    <property type="entry name" value="Aliphatic_acid_kin_short-chain"/>
</dbReference>
<dbReference type="InterPro" id="IPR023865">
    <property type="entry name" value="Aliphatic_acid_kinase_CS"/>
</dbReference>
<dbReference type="GO" id="GO:0005524">
    <property type="term" value="F:ATP binding"/>
    <property type="evidence" value="ECO:0007669"/>
    <property type="project" value="UniProtKB-KW"/>
</dbReference>
<proteinExistence type="inferred from homology"/>
<comment type="function">
    <text evidence="9">Catalyzes the formation of acetyl phosphate from acetate and ATP. Can also catalyze the reverse reaction.</text>
</comment>
<feature type="site" description="Transition state stabilizer" evidence="9">
    <location>
        <position position="234"/>
    </location>
</feature>
<dbReference type="SUPFAM" id="SSF53067">
    <property type="entry name" value="Actin-like ATPase domain"/>
    <property type="match status" value="2"/>
</dbReference>
<dbReference type="GO" id="GO:0000287">
    <property type="term" value="F:magnesium ion binding"/>
    <property type="evidence" value="ECO:0007669"/>
    <property type="project" value="UniProtKB-UniRule"/>
</dbReference>
<evidence type="ECO:0000313" key="11">
    <source>
        <dbReference type="EMBL" id="NHQ75870.1"/>
    </source>
</evidence>
<evidence type="ECO:0000313" key="12">
    <source>
        <dbReference type="Proteomes" id="UP000639775"/>
    </source>
</evidence>
<evidence type="ECO:0000256" key="6">
    <source>
        <dbReference type="ARBA" id="ARBA00022777"/>
    </source>
</evidence>
<keyword evidence="5 9" id="KW-0547">Nucleotide-binding</keyword>
<dbReference type="Pfam" id="PF00871">
    <property type="entry name" value="Acetate_kinase"/>
    <property type="match status" value="1"/>
</dbReference>
<dbReference type="EC" id="2.7.2.1" evidence="9"/>
<dbReference type="GO" id="GO:0008776">
    <property type="term" value="F:acetate kinase activity"/>
    <property type="evidence" value="ECO:0007669"/>
    <property type="project" value="UniProtKB-UniRule"/>
</dbReference>
<dbReference type="AlphaFoldDB" id="A0A967BD71"/>
<comment type="pathway">
    <text evidence="9">Metabolic intermediate biosynthesis; acetyl-CoA biosynthesis; acetyl-CoA from acetate: step 1/2.</text>
</comment>
<feature type="binding site" evidence="9">
    <location>
        <position position="369"/>
    </location>
    <ligand>
        <name>Mg(2+)</name>
        <dbReference type="ChEBI" id="CHEBI:18420"/>
    </ligand>
</feature>
<keyword evidence="7 9" id="KW-0067">ATP-binding</keyword>
<evidence type="ECO:0000256" key="8">
    <source>
        <dbReference type="ARBA" id="ARBA00022842"/>
    </source>
</evidence>
<dbReference type="InterPro" id="IPR043129">
    <property type="entry name" value="ATPase_NBD"/>
</dbReference>
<evidence type="ECO:0000256" key="4">
    <source>
        <dbReference type="ARBA" id="ARBA00022723"/>
    </source>
</evidence>
<feature type="binding site" evidence="9">
    <location>
        <position position="8"/>
    </location>
    <ligand>
        <name>Mg(2+)</name>
        <dbReference type="ChEBI" id="CHEBI:18420"/>
    </ligand>
</feature>
<dbReference type="GO" id="GO:0005829">
    <property type="term" value="C:cytosol"/>
    <property type="evidence" value="ECO:0007669"/>
    <property type="project" value="TreeGrafter"/>
</dbReference>
<reference evidence="11" key="1">
    <citation type="submission" date="2020-03" db="EMBL/GenBank/DDBJ databases">
        <title>Roseovarius gahaiensis sp. nov., isolated from Gahai Saline Lake, China.</title>
        <authorList>
            <person name="Sun X."/>
        </authorList>
    </citation>
    <scope>NUCLEOTIDE SEQUENCE</scope>
    <source>
        <strain evidence="11">GH877</strain>
    </source>
</reference>
<dbReference type="PRINTS" id="PR00471">
    <property type="entry name" value="ACETATEKNASE"/>
</dbReference>
<comment type="caution">
    <text evidence="11">The sequence shown here is derived from an EMBL/GenBank/DDBJ whole genome shotgun (WGS) entry which is preliminary data.</text>
</comment>
<feature type="binding site" evidence="9">
    <location>
        <begin position="321"/>
        <end position="325"/>
    </location>
    <ligand>
        <name>ATP</name>
        <dbReference type="ChEBI" id="CHEBI:30616"/>
    </ligand>
</feature>
<keyword evidence="8 9" id="KW-0460">Magnesium</keyword>
<feature type="binding site" evidence="9">
    <location>
        <begin position="201"/>
        <end position="205"/>
    </location>
    <ligand>
        <name>ATP</name>
        <dbReference type="ChEBI" id="CHEBI:30616"/>
    </ligand>
</feature>
<dbReference type="GO" id="GO:0006085">
    <property type="term" value="P:acetyl-CoA biosynthetic process"/>
    <property type="evidence" value="ECO:0007669"/>
    <property type="project" value="UniProtKB-UniRule"/>
</dbReference>
<dbReference type="PANTHER" id="PTHR21060:SF21">
    <property type="entry name" value="ACETATE KINASE"/>
    <property type="match status" value="1"/>
</dbReference>
<feature type="binding site" evidence="9">
    <location>
        <position position="86"/>
    </location>
    <ligand>
        <name>substrate</name>
    </ligand>
</feature>
<evidence type="ECO:0000256" key="10">
    <source>
        <dbReference type="RuleBase" id="RU003835"/>
    </source>
</evidence>
<dbReference type="InterPro" id="IPR004372">
    <property type="entry name" value="Ac/propionate_kinase"/>
</dbReference>
<evidence type="ECO:0000256" key="2">
    <source>
        <dbReference type="ARBA" id="ARBA00022490"/>
    </source>
</evidence>
<name>A0A967BD71_9RHOB</name>
<dbReference type="PROSITE" id="PS01076">
    <property type="entry name" value="ACETATE_KINASE_2"/>
    <property type="match status" value="1"/>
</dbReference>
<accession>A0A967BD71</accession>
<dbReference type="EMBL" id="JAAORB010000052">
    <property type="protein sequence ID" value="NHQ75870.1"/>
    <property type="molecule type" value="Genomic_DNA"/>
</dbReference>
<gene>
    <name evidence="9" type="primary">ackA</name>
    <name evidence="11" type="ORF">HAT86_15580</name>
</gene>
<dbReference type="RefSeq" id="WP_167199987.1">
    <property type="nucleotide sequence ID" value="NZ_JAAORB010000052.1"/>
</dbReference>
<comment type="subunit">
    <text evidence="9">Homodimer.</text>
</comment>
<evidence type="ECO:0000256" key="5">
    <source>
        <dbReference type="ARBA" id="ARBA00022741"/>
    </source>
</evidence>
<comment type="catalytic activity">
    <reaction evidence="9">
        <text>acetate + ATP = acetyl phosphate + ADP</text>
        <dbReference type="Rhea" id="RHEA:11352"/>
        <dbReference type="ChEBI" id="CHEBI:22191"/>
        <dbReference type="ChEBI" id="CHEBI:30089"/>
        <dbReference type="ChEBI" id="CHEBI:30616"/>
        <dbReference type="ChEBI" id="CHEBI:456216"/>
        <dbReference type="EC" id="2.7.2.1"/>
    </reaction>
</comment>
<keyword evidence="4 9" id="KW-0479">Metal-binding</keyword>
<dbReference type="PIRSF" id="PIRSF000722">
    <property type="entry name" value="Acetate_prop_kin"/>
    <property type="match status" value="1"/>
</dbReference>
<sequence length="386" mass="41215">MTGLLTLNAGSSSLKFGLYKEADEPELLVHGQIDGIGRAAQLIVKSGEAETRDQVDAPTQHAALQRVMAALAPYTRGMQISGVGHRVVHGGPDFAAPTLLTPEVQCALEALSPLAPLHQPHNLAGVAAARDMFPGAIQVACFDTAFHRGHPWVNDAFAIPRSLYDEGIRRYGFHGLSYDYVTGVIARDFPELHAGRVIVAHLGNGASICAIRQGRSIGSTMGFSALDGLPMGTRCGQIDPGVILYLIEQKGMTPREVQNLLYKESGLLGLSDLSGDMRTLLASSEPAAKQAIDYYVFRARREIGALTAVLGGVDALVFCGGVGENASEIRQRIVEGLDYLGLEMNGMESPDPRDIGTGVARILVIPTDEERVIARAVHDAVTETLQ</sequence>
<dbReference type="Proteomes" id="UP000639775">
    <property type="component" value="Unassembled WGS sequence"/>
</dbReference>
<feature type="site" description="Transition state stabilizer" evidence="9">
    <location>
        <position position="174"/>
    </location>
</feature>
<keyword evidence="2 9" id="KW-0963">Cytoplasm</keyword>
<dbReference type="GO" id="GO:0006083">
    <property type="term" value="P:acetate metabolic process"/>
    <property type="evidence" value="ECO:0007669"/>
    <property type="project" value="TreeGrafter"/>
</dbReference>